<evidence type="ECO:0000256" key="3">
    <source>
        <dbReference type="ARBA" id="ARBA00023163"/>
    </source>
</evidence>
<evidence type="ECO:0000313" key="7">
    <source>
        <dbReference type="EMBL" id="KAJ5093599.1"/>
    </source>
</evidence>
<evidence type="ECO:0000256" key="1">
    <source>
        <dbReference type="ARBA" id="ARBA00023015"/>
    </source>
</evidence>
<keyword evidence="1" id="KW-0805">Transcription regulation</keyword>
<dbReference type="GO" id="GO:0005634">
    <property type="term" value="C:nucleus"/>
    <property type="evidence" value="ECO:0007669"/>
    <property type="project" value="TreeGrafter"/>
</dbReference>
<evidence type="ECO:0000256" key="5">
    <source>
        <dbReference type="SAM" id="MobiDB-lite"/>
    </source>
</evidence>
<dbReference type="GO" id="GO:0000976">
    <property type="term" value="F:transcription cis-regulatory region binding"/>
    <property type="evidence" value="ECO:0007669"/>
    <property type="project" value="TreeGrafter"/>
</dbReference>
<dbReference type="Pfam" id="PF00172">
    <property type="entry name" value="Zn_clus"/>
    <property type="match status" value="1"/>
</dbReference>
<evidence type="ECO:0000313" key="8">
    <source>
        <dbReference type="Proteomes" id="UP001149165"/>
    </source>
</evidence>
<dbReference type="AlphaFoldDB" id="A0A9W9K5A2"/>
<keyword evidence="4" id="KW-0539">Nucleus</keyword>
<dbReference type="InterPro" id="IPR036864">
    <property type="entry name" value="Zn2-C6_fun-type_DNA-bd_sf"/>
</dbReference>
<dbReference type="PROSITE" id="PS50048">
    <property type="entry name" value="ZN2_CY6_FUNGAL_2"/>
    <property type="match status" value="1"/>
</dbReference>
<keyword evidence="2" id="KW-0238">DNA-binding</keyword>
<reference evidence="7" key="1">
    <citation type="submission" date="2022-11" db="EMBL/GenBank/DDBJ databases">
        <authorList>
            <person name="Petersen C."/>
        </authorList>
    </citation>
    <scope>NUCLEOTIDE SEQUENCE</scope>
    <source>
        <strain evidence="7">IBT 30069</strain>
    </source>
</reference>
<dbReference type="GO" id="GO:0045944">
    <property type="term" value="P:positive regulation of transcription by RNA polymerase II"/>
    <property type="evidence" value="ECO:0007669"/>
    <property type="project" value="TreeGrafter"/>
</dbReference>
<proteinExistence type="predicted"/>
<dbReference type="Proteomes" id="UP001149165">
    <property type="component" value="Unassembled WGS sequence"/>
</dbReference>
<reference evidence="7" key="2">
    <citation type="journal article" date="2023" name="IMA Fungus">
        <title>Comparative genomic study of the Penicillium genus elucidates a diverse pangenome and 15 lateral gene transfer events.</title>
        <authorList>
            <person name="Petersen C."/>
            <person name="Sorensen T."/>
            <person name="Nielsen M.R."/>
            <person name="Sondergaard T.E."/>
            <person name="Sorensen J.L."/>
            <person name="Fitzpatrick D.A."/>
            <person name="Frisvad J.C."/>
            <person name="Nielsen K.L."/>
        </authorList>
    </citation>
    <scope>NUCLEOTIDE SEQUENCE</scope>
    <source>
        <strain evidence="7">IBT 30069</strain>
    </source>
</reference>
<accession>A0A9W9K5A2</accession>
<evidence type="ECO:0000256" key="2">
    <source>
        <dbReference type="ARBA" id="ARBA00023125"/>
    </source>
</evidence>
<keyword evidence="3" id="KW-0804">Transcription</keyword>
<sequence length="237" mass="26781">MPKNQYDNLFQKRSRSGCWTCRKRHQKCDEQKPTCLNCRLRGADCGGYGIVLTDFTALSNRKGQMVSKIKRNQNRPDGQDVEITTRPSPPRSLLALESGEDDDTSESPFQPTDDSALLDLEMRLDENIDWILSEEHGAQWNHVTSPTATETAGDWFSESGHSVDVSTLDPSLLCMHDIGLPPTPQDPFDQYLFTYYMETLALRLYPIKTDQNPYRKIYGALATESEPLLKSIMLASA</sequence>
<dbReference type="SMART" id="SM00066">
    <property type="entry name" value="GAL4"/>
    <property type="match status" value="1"/>
</dbReference>
<protein>
    <recommendedName>
        <fullName evidence="6">Zn(2)-C6 fungal-type domain-containing protein</fullName>
    </recommendedName>
</protein>
<feature type="region of interest" description="Disordered" evidence="5">
    <location>
        <begin position="66"/>
        <end position="113"/>
    </location>
</feature>
<dbReference type="Gene3D" id="4.10.240.10">
    <property type="entry name" value="Zn(2)-C6 fungal-type DNA-binding domain"/>
    <property type="match status" value="1"/>
</dbReference>
<dbReference type="PANTHER" id="PTHR37534">
    <property type="entry name" value="TRANSCRIPTIONAL ACTIVATOR PROTEIN UGA3"/>
    <property type="match status" value="1"/>
</dbReference>
<dbReference type="GO" id="GO:0000981">
    <property type="term" value="F:DNA-binding transcription factor activity, RNA polymerase II-specific"/>
    <property type="evidence" value="ECO:0007669"/>
    <property type="project" value="InterPro"/>
</dbReference>
<dbReference type="OrthoDB" id="3251668at2759"/>
<dbReference type="EMBL" id="JAPQKH010000006">
    <property type="protein sequence ID" value="KAJ5093599.1"/>
    <property type="molecule type" value="Genomic_DNA"/>
</dbReference>
<gene>
    <name evidence="7" type="ORF">N7456_009460</name>
</gene>
<evidence type="ECO:0000259" key="6">
    <source>
        <dbReference type="PROSITE" id="PS50048"/>
    </source>
</evidence>
<name>A0A9W9K5A2_9EURO</name>
<dbReference type="PROSITE" id="PS00463">
    <property type="entry name" value="ZN2_CY6_FUNGAL_1"/>
    <property type="match status" value="1"/>
</dbReference>
<dbReference type="InterPro" id="IPR001138">
    <property type="entry name" value="Zn2Cys6_DnaBD"/>
</dbReference>
<organism evidence="7 8">
    <name type="scientific">Penicillium angulare</name>
    <dbReference type="NCBI Taxonomy" id="116970"/>
    <lineage>
        <taxon>Eukaryota</taxon>
        <taxon>Fungi</taxon>
        <taxon>Dikarya</taxon>
        <taxon>Ascomycota</taxon>
        <taxon>Pezizomycotina</taxon>
        <taxon>Eurotiomycetes</taxon>
        <taxon>Eurotiomycetidae</taxon>
        <taxon>Eurotiales</taxon>
        <taxon>Aspergillaceae</taxon>
        <taxon>Penicillium</taxon>
    </lineage>
</organism>
<dbReference type="GO" id="GO:0008270">
    <property type="term" value="F:zinc ion binding"/>
    <property type="evidence" value="ECO:0007669"/>
    <property type="project" value="InterPro"/>
</dbReference>
<keyword evidence="8" id="KW-1185">Reference proteome</keyword>
<feature type="domain" description="Zn(2)-C6 fungal-type" evidence="6">
    <location>
        <begin position="17"/>
        <end position="45"/>
    </location>
</feature>
<comment type="caution">
    <text evidence="7">The sequence shown here is derived from an EMBL/GenBank/DDBJ whole genome shotgun (WGS) entry which is preliminary data.</text>
</comment>
<dbReference type="PANTHER" id="PTHR37534:SF7">
    <property type="entry name" value="TRANSCRIPTIONAL ACTIVATOR PROTEIN UGA3"/>
    <property type="match status" value="1"/>
</dbReference>
<evidence type="ECO:0000256" key="4">
    <source>
        <dbReference type="ARBA" id="ARBA00023242"/>
    </source>
</evidence>
<dbReference type="SUPFAM" id="SSF57701">
    <property type="entry name" value="Zn2/Cys6 DNA-binding domain"/>
    <property type="match status" value="1"/>
</dbReference>
<dbReference type="CDD" id="cd00067">
    <property type="entry name" value="GAL4"/>
    <property type="match status" value="1"/>
</dbReference>